<dbReference type="Ensembl" id="ENSPKIT00000020576.1">
    <property type="protein sequence ID" value="ENSPKIP00000039568.1"/>
    <property type="gene ID" value="ENSPKIG00000016881.1"/>
</dbReference>
<reference evidence="1" key="2">
    <citation type="submission" date="2025-09" db="UniProtKB">
        <authorList>
            <consortium name="Ensembl"/>
        </authorList>
    </citation>
    <scope>IDENTIFICATION</scope>
</reference>
<dbReference type="AlphaFoldDB" id="A0A3B3TAV9"/>
<reference evidence="1" key="1">
    <citation type="submission" date="2025-08" db="UniProtKB">
        <authorList>
            <consortium name="Ensembl"/>
        </authorList>
    </citation>
    <scope>IDENTIFICATION</scope>
</reference>
<organism evidence="1 2">
    <name type="scientific">Paramormyrops kingsleyae</name>
    <dbReference type="NCBI Taxonomy" id="1676925"/>
    <lineage>
        <taxon>Eukaryota</taxon>
        <taxon>Metazoa</taxon>
        <taxon>Chordata</taxon>
        <taxon>Craniata</taxon>
        <taxon>Vertebrata</taxon>
        <taxon>Euteleostomi</taxon>
        <taxon>Actinopterygii</taxon>
        <taxon>Neopterygii</taxon>
        <taxon>Teleostei</taxon>
        <taxon>Osteoglossocephala</taxon>
        <taxon>Osteoglossomorpha</taxon>
        <taxon>Osteoglossiformes</taxon>
        <taxon>Mormyridae</taxon>
        <taxon>Paramormyrops</taxon>
    </lineage>
</organism>
<proteinExistence type="predicted"/>
<protein>
    <submittedName>
        <fullName evidence="1">Uncharacterized protein</fullName>
    </submittedName>
</protein>
<accession>A0A3B3TAV9</accession>
<evidence type="ECO:0000313" key="2">
    <source>
        <dbReference type="Proteomes" id="UP000261540"/>
    </source>
</evidence>
<evidence type="ECO:0000313" key="1">
    <source>
        <dbReference type="Ensembl" id="ENSPKIP00000039568.1"/>
    </source>
</evidence>
<sequence>MPSGSSEPKCQRKTLTIQEKVKLLDMLREGKRYEPYTVPDKSLFCHVIRTERSTFAWTKVLSYTSFRIYKHATITSEYKVVVPWKKIK</sequence>
<name>A0A3B3TAV9_9TELE</name>
<keyword evidence="2" id="KW-1185">Reference proteome</keyword>
<dbReference type="Proteomes" id="UP000261540">
    <property type="component" value="Unplaced"/>
</dbReference>